<dbReference type="SUPFAM" id="SSF46689">
    <property type="entry name" value="Homeodomain-like"/>
    <property type="match status" value="2"/>
</dbReference>
<keyword evidence="1" id="KW-0805">Transcription regulation</keyword>
<dbReference type="CDD" id="cd06986">
    <property type="entry name" value="cupin_MmsR-like_N"/>
    <property type="match status" value="1"/>
</dbReference>
<dbReference type="Pfam" id="PF02311">
    <property type="entry name" value="AraC_binding"/>
    <property type="match status" value="1"/>
</dbReference>
<dbReference type="Gene3D" id="1.10.10.60">
    <property type="entry name" value="Homeodomain-like"/>
    <property type="match status" value="1"/>
</dbReference>
<keyword evidence="3" id="KW-0804">Transcription</keyword>
<dbReference type="InterPro" id="IPR003313">
    <property type="entry name" value="AraC-bd"/>
</dbReference>
<evidence type="ECO:0000256" key="3">
    <source>
        <dbReference type="ARBA" id="ARBA00023163"/>
    </source>
</evidence>
<reference evidence="6" key="3">
    <citation type="submission" date="2023-04" db="EMBL/GenBank/DDBJ databases">
        <authorList>
            <person name="Wang Y."/>
        </authorList>
    </citation>
    <scope>NUCLEOTIDE SEQUENCE</scope>
    <source>
        <strain evidence="6">ZW18</strain>
    </source>
</reference>
<dbReference type="SUPFAM" id="SSF51215">
    <property type="entry name" value="Regulatory protein AraC"/>
    <property type="match status" value="1"/>
</dbReference>
<dbReference type="PROSITE" id="PS01124">
    <property type="entry name" value="HTH_ARAC_FAMILY_2"/>
    <property type="match status" value="1"/>
</dbReference>
<dbReference type="PANTHER" id="PTHR43280">
    <property type="entry name" value="ARAC-FAMILY TRANSCRIPTIONAL REGULATOR"/>
    <property type="match status" value="1"/>
</dbReference>
<name>A0AAX3UHD9_9LACO</name>
<evidence type="ECO:0000256" key="2">
    <source>
        <dbReference type="ARBA" id="ARBA00023125"/>
    </source>
</evidence>
<evidence type="ECO:0000313" key="8">
    <source>
        <dbReference type="Proteomes" id="UP001242513"/>
    </source>
</evidence>
<keyword evidence="2" id="KW-0238">DNA-binding</keyword>
<dbReference type="SMART" id="SM00342">
    <property type="entry name" value="HTH_ARAC"/>
    <property type="match status" value="1"/>
</dbReference>
<gene>
    <name evidence="6" type="ORF">QEJ78_04245</name>
    <name evidence="5" type="ORF">SAMN02983011_01761</name>
</gene>
<reference evidence="6" key="2">
    <citation type="journal article" date="2022" name="Food Funct.">
        <title>Lactobacillus kefiranofaciens ZW18 from Kefir enhances the anti-tumor effect of anti-programmed cell death 1 (PD-1) immunotherapy by modulating the gut microbiota.</title>
        <authorList>
            <person name="Zhao J."/>
            <person name="Wang Y."/>
            <person name="Wang J."/>
            <person name="Lv M."/>
            <person name="Zhou C."/>
            <person name="Jia L."/>
            <person name="Geng W."/>
        </authorList>
    </citation>
    <scope>NUCLEOTIDE SEQUENCE</scope>
    <source>
        <strain evidence="6">ZW18</strain>
    </source>
</reference>
<evidence type="ECO:0000313" key="6">
    <source>
        <dbReference type="EMBL" id="WGO86938.1"/>
    </source>
</evidence>
<reference evidence="5 7" key="1">
    <citation type="submission" date="2016-10" db="EMBL/GenBank/DDBJ databases">
        <authorList>
            <person name="Varghese N."/>
            <person name="Submissions S."/>
        </authorList>
    </citation>
    <scope>NUCLEOTIDE SEQUENCE [LARGE SCALE GENOMIC DNA]</scope>
    <source>
        <strain evidence="5 7">ATCC 43761</strain>
    </source>
</reference>
<dbReference type="AlphaFoldDB" id="A0AAX3UHD9"/>
<organism evidence="6 8">
    <name type="scientific">Lactobacillus kefiranofaciens</name>
    <dbReference type="NCBI Taxonomy" id="267818"/>
    <lineage>
        <taxon>Bacteria</taxon>
        <taxon>Bacillati</taxon>
        <taxon>Bacillota</taxon>
        <taxon>Bacilli</taxon>
        <taxon>Lactobacillales</taxon>
        <taxon>Lactobacillaceae</taxon>
        <taxon>Lactobacillus</taxon>
    </lineage>
</organism>
<feature type="domain" description="HTH araC/xylS-type" evidence="4">
    <location>
        <begin position="175"/>
        <end position="274"/>
    </location>
</feature>
<proteinExistence type="predicted"/>
<dbReference type="RefSeq" id="WP_013853796.1">
    <property type="nucleotide sequence ID" value="NZ_CP123735.1"/>
</dbReference>
<sequence>MDGSYRTLSGKSLESNILFWGQENCKPNYSFKGNNVRDNYVIHYIQKGKGTFASANHSMVSLKAGDVFILPKGVPCFYQADGQEPWSYFWLGLSGIKIRAMLSGSLLSTQNYLKQVQGSKFCQSLNDLFNAAHSPSSLTNDILIEALLYFTFYNLNVEYPTKKRKNSITKDEQLRAAITYLRQNFDNPNLSIVDLCNKMDISRSYLYTLFKNNLSFSPQQFLINLRMENAKEFLANTDDPIQLVSRAVGYSDEFTFSKAFKRYSGFSPKMYRQSLPKQD</sequence>
<dbReference type="Pfam" id="PF12833">
    <property type="entry name" value="HTH_18"/>
    <property type="match status" value="1"/>
</dbReference>
<dbReference type="PANTHER" id="PTHR43280:SF30">
    <property type="entry name" value="MMSAB OPERON REGULATORY PROTEIN"/>
    <property type="match status" value="1"/>
</dbReference>
<accession>A0AAX3UHD9</accession>
<protein>
    <submittedName>
        <fullName evidence="6">AraC family transcriptional regulator</fullName>
    </submittedName>
    <submittedName>
        <fullName evidence="5">Transcriptional regulator, AraC family</fullName>
    </submittedName>
</protein>
<dbReference type="Proteomes" id="UP000181860">
    <property type="component" value="Unassembled WGS sequence"/>
</dbReference>
<keyword evidence="7" id="KW-1185">Reference proteome</keyword>
<dbReference type="GO" id="GO:0003700">
    <property type="term" value="F:DNA-binding transcription factor activity"/>
    <property type="evidence" value="ECO:0007669"/>
    <property type="project" value="InterPro"/>
</dbReference>
<dbReference type="GO" id="GO:0043565">
    <property type="term" value="F:sequence-specific DNA binding"/>
    <property type="evidence" value="ECO:0007669"/>
    <property type="project" value="InterPro"/>
</dbReference>
<dbReference type="InterPro" id="IPR037923">
    <property type="entry name" value="HTH-like"/>
</dbReference>
<dbReference type="InterPro" id="IPR009057">
    <property type="entry name" value="Homeodomain-like_sf"/>
</dbReference>
<evidence type="ECO:0000313" key="5">
    <source>
        <dbReference type="EMBL" id="SDA62417.1"/>
    </source>
</evidence>
<evidence type="ECO:0000259" key="4">
    <source>
        <dbReference type="PROSITE" id="PS01124"/>
    </source>
</evidence>
<dbReference type="Gene3D" id="2.60.120.280">
    <property type="entry name" value="Regulatory protein AraC"/>
    <property type="match status" value="1"/>
</dbReference>
<evidence type="ECO:0000313" key="7">
    <source>
        <dbReference type="Proteomes" id="UP000181860"/>
    </source>
</evidence>
<dbReference type="EMBL" id="FMXC01000022">
    <property type="protein sequence ID" value="SDA62417.1"/>
    <property type="molecule type" value="Genomic_DNA"/>
</dbReference>
<dbReference type="Proteomes" id="UP001242513">
    <property type="component" value="Chromosome"/>
</dbReference>
<evidence type="ECO:0000256" key="1">
    <source>
        <dbReference type="ARBA" id="ARBA00023015"/>
    </source>
</evidence>
<dbReference type="InterPro" id="IPR018060">
    <property type="entry name" value="HTH_AraC"/>
</dbReference>
<dbReference type="EMBL" id="CP123735">
    <property type="protein sequence ID" value="WGO86938.1"/>
    <property type="molecule type" value="Genomic_DNA"/>
</dbReference>